<gene>
    <name evidence="10" type="ORF">D9756_006730</name>
</gene>
<feature type="domain" description="Nuclear condensin complex subunit 3 C-terminal" evidence="9">
    <location>
        <begin position="589"/>
        <end position="866"/>
    </location>
</feature>
<dbReference type="GO" id="GO:0051301">
    <property type="term" value="P:cell division"/>
    <property type="evidence" value="ECO:0007669"/>
    <property type="project" value="UniProtKB-KW"/>
</dbReference>
<accession>A0A8H5G2C4</accession>
<reference evidence="10 11" key="1">
    <citation type="journal article" date="2020" name="ISME J.">
        <title>Uncovering the hidden diversity of litter-decomposition mechanisms in mushroom-forming fungi.</title>
        <authorList>
            <person name="Floudas D."/>
            <person name="Bentzer J."/>
            <person name="Ahren D."/>
            <person name="Johansson T."/>
            <person name="Persson P."/>
            <person name="Tunlid A."/>
        </authorList>
    </citation>
    <scope>NUCLEOTIDE SEQUENCE [LARGE SCALE GENOMIC DNA]</scope>
    <source>
        <strain evidence="10 11">CBS 146.42</strain>
    </source>
</reference>
<evidence type="ECO:0000256" key="5">
    <source>
        <dbReference type="ARBA" id="ARBA00022776"/>
    </source>
</evidence>
<feature type="region of interest" description="Disordered" evidence="8">
    <location>
        <begin position="537"/>
        <end position="565"/>
    </location>
</feature>
<proteinExistence type="inferred from homology"/>
<dbReference type="Proteomes" id="UP000559027">
    <property type="component" value="Unassembled WGS sequence"/>
</dbReference>
<evidence type="ECO:0000256" key="6">
    <source>
        <dbReference type="ARBA" id="ARBA00023067"/>
    </source>
</evidence>
<keyword evidence="5" id="KW-0498">Mitosis</keyword>
<dbReference type="GO" id="GO:0000796">
    <property type="term" value="C:condensin complex"/>
    <property type="evidence" value="ECO:0007669"/>
    <property type="project" value="InterPro"/>
</dbReference>
<dbReference type="Pfam" id="PF12719">
    <property type="entry name" value="Cnd3"/>
    <property type="match status" value="1"/>
</dbReference>
<feature type="compositionally biased region" description="Low complexity" evidence="8">
    <location>
        <begin position="547"/>
        <end position="559"/>
    </location>
</feature>
<evidence type="ECO:0000313" key="10">
    <source>
        <dbReference type="EMBL" id="KAF5357042.1"/>
    </source>
</evidence>
<comment type="subcellular location">
    <subcellularLocation>
        <location evidence="1">Chromosome</location>
    </subcellularLocation>
</comment>
<keyword evidence="6" id="KW-0226">DNA condensation</keyword>
<feature type="compositionally biased region" description="Polar residues" evidence="8">
    <location>
        <begin position="1079"/>
        <end position="1093"/>
    </location>
</feature>
<organism evidence="10 11">
    <name type="scientific">Leucocoprinus leucothites</name>
    <dbReference type="NCBI Taxonomy" id="201217"/>
    <lineage>
        <taxon>Eukaryota</taxon>
        <taxon>Fungi</taxon>
        <taxon>Dikarya</taxon>
        <taxon>Basidiomycota</taxon>
        <taxon>Agaricomycotina</taxon>
        <taxon>Agaricomycetes</taxon>
        <taxon>Agaricomycetidae</taxon>
        <taxon>Agaricales</taxon>
        <taxon>Agaricineae</taxon>
        <taxon>Agaricaceae</taxon>
        <taxon>Leucocoprinus</taxon>
    </lineage>
</organism>
<comment type="caution">
    <text evidence="10">The sequence shown here is derived from an EMBL/GenBank/DDBJ whole genome shotgun (WGS) entry which is preliminary data.</text>
</comment>
<dbReference type="Gene3D" id="1.25.10.10">
    <property type="entry name" value="Leucine-rich Repeat Variant"/>
    <property type="match status" value="1"/>
</dbReference>
<keyword evidence="7" id="KW-0131">Cell cycle</keyword>
<evidence type="ECO:0000259" key="9">
    <source>
        <dbReference type="Pfam" id="PF12719"/>
    </source>
</evidence>
<sequence>MAPKALFSLDNLQDAIANIFNQVQGSLANHKKNCVNLYKLHVQAADHIESNSRTTVKLVGEDAFAQVFMEMVARALTVKKGVASADRIIKFIGSYLKYINERIRLEKADKSASVARHAERNSPDDEDEEETFVSRFVCRLLKWILRGFLAKDKNVRYRSVSAVAEMILWLGQLDLEIYESLRENLIERLSDKESSTRAQTVAALSRLSAIEDPNEIEEGEKSILELLAEVLVYDDEAEVRRAALVNAPLNRTTVDVILSCSRDVDLLTRKLLYSGVLYSKLDSPRSLTLVQREKVIKDGLGDREGAVRAAASKLIMKWFDLVHAEVPNEQVGTWEGDDGGVMRALVRFLELFDVVGGEQIALDALNAIFVVKPEFLDVFTFTEDYWASLTPESALLAHAFVLNTKESTRVDNAGLPMVTAFAFYIQSLYNKLLEALQAAEGAEMIRKEDDIAEALDQLYKIASILSSILSIAVGLDYGDEIGRRKAFSVVKDMLTHPTLPLDLVDPCMEVMKAMLPSEREFIRVIVEVIIDLRDGEEPTEEPMEIASHTSSFSDTSQSTLKGERSSKKLIARDEMSKEDREAADLNDLRCLMICNSVLERVNGPFDDNSTLQGILNDLIIPSVQRKELVLREKALTGLGLCSLIAKRMALGSFELFSNECMRAPDPIRVVVLRVVFDLLLMYEKEFFGKSAEMDLRLVAFLLSIMEAELGKDEPCPEVLSLLCVGFSKLLLLGIVDDEKMLLCLLIAYISPDTAGNQEARQCLSYFFIRYCMAHPRNKLKLQSIFMTAFDTMTRLSESLDESQSMITPEKFGEMLLAWSDPQFGLEGEDLASIKDIHANIAIHILIALYDSERSEMDFRVLCHLLNQPLYWPEDLDRRTIHMINLLLSNHGAQCPFDVATTTKTFDRFKARFSKIYSKQLSDINPHKYIHDEEVLKIYEAINVDAPDSDGEIGSWSPLRKEVSNVESARNKVSPDLSGANDKESETEEGDAVNGEDHAEEIASRVTTPGLIDVDIHTSAHVLKSAATSANSTPISVTPKKKKGTKRARTPDSGNPTPAERKRNRAASSRSLARSESDDGNVTPTPVKTKSRGQVKSGAPTKQTRQRPSEIKQEKTGVVKEKPQRSGTKPKKASPSKASATTATTTARRSTRTAPATKSTTRGRRKLPIPPPAPSDSTEDEDEDELDIENALRESPELGGDSSDDLATYSDEL</sequence>
<keyword evidence="4" id="KW-0132">Cell division</keyword>
<feature type="compositionally biased region" description="Polar residues" evidence="8">
    <location>
        <begin position="1025"/>
        <end position="1035"/>
    </location>
</feature>
<dbReference type="EMBL" id="JAACJO010000006">
    <property type="protein sequence ID" value="KAF5357042.1"/>
    <property type="molecule type" value="Genomic_DNA"/>
</dbReference>
<evidence type="ECO:0000256" key="2">
    <source>
        <dbReference type="ARBA" id="ARBA00006533"/>
    </source>
</evidence>
<dbReference type="PANTHER" id="PTHR14418">
    <property type="entry name" value="CONDENSIN COMPLEX SUBUNIT 3-RELATED"/>
    <property type="match status" value="1"/>
</dbReference>
<evidence type="ECO:0000256" key="8">
    <source>
        <dbReference type="SAM" id="MobiDB-lite"/>
    </source>
</evidence>
<dbReference type="InterPro" id="IPR016024">
    <property type="entry name" value="ARM-type_fold"/>
</dbReference>
<dbReference type="AlphaFoldDB" id="A0A8H5G2C4"/>
<feature type="compositionally biased region" description="Low complexity" evidence="8">
    <location>
        <begin position="1134"/>
        <end position="1159"/>
    </location>
</feature>
<dbReference type="GO" id="GO:0007076">
    <property type="term" value="P:mitotic chromosome condensation"/>
    <property type="evidence" value="ECO:0007669"/>
    <property type="project" value="InterPro"/>
</dbReference>
<protein>
    <recommendedName>
        <fullName evidence="9">Nuclear condensin complex subunit 3 C-terminal domain-containing protein</fullName>
    </recommendedName>
</protein>
<feature type="region of interest" description="Disordered" evidence="8">
    <location>
        <begin position="960"/>
        <end position="997"/>
    </location>
</feature>
<feature type="region of interest" description="Disordered" evidence="8">
    <location>
        <begin position="1024"/>
        <end position="1212"/>
    </location>
</feature>
<dbReference type="GO" id="GO:0000793">
    <property type="term" value="C:condensed chromosome"/>
    <property type="evidence" value="ECO:0007669"/>
    <property type="project" value="TreeGrafter"/>
</dbReference>
<dbReference type="SUPFAM" id="SSF48371">
    <property type="entry name" value="ARM repeat"/>
    <property type="match status" value="1"/>
</dbReference>
<evidence type="ECO:0000256" key="4">
    <source>
        <dbReference type="ARBA" id="ARBA00022618"/>
    </source>
</evidence>
<keyword evidence="11" id="KW-1185">Reference proteome</keyword>
<dbReference type="InterPro" id="IPR027165">
    <property type="entry name" value="CND3"/>
</dbReference>
<evidence type="ECO:0000256" key="3">
    <source>
        <dbReference type="ARBA" id="ARBA00022454"/>
    </source>
</evidence>
<feature type="compositionally biased region" description="Basic residues" evidence="8">
    <location>
        <begin position="1038"/>
        <end position="1047"/>
    </location>
</feature>
<dbReference type="OrthoDB" id="27187at2759"/>
<feature type="compositionally biased region" description="Basic and acidic residues" evidence="8">
    <location>
        <begin position="1106"/>
        <end position="1123"/>
    </location>
</feature>
<dbReference type="PANTHER" id="PTHR14418:SF5">
    <property type="entry name" value="CONDENSIN COMPLEX SUBUNIT 3"/>
    <property type="match status" value="1"/>
</dbReference>
<keyword evidence="3" id="KW-0158">Chromosome</keyword>
<comment type="similarity">
    <text evidence="2">Belongs to the CND3 (condensin subunit 3) family.</text>
</comment>
<dbReference type="InterPro" id="IPR011989">
    <property type="entry name" value="ARM-like"/>
</dbReference>
<name>A0A8H5G2C4_9AGAR</name>
<feature type="compositionally biased region" description="Acidic residues" evidence="8">
    <location>
        <begin position="1176"/>
        <end position="1187"/>
    </location>
</feature>
<evidence type="ECO:0000256" key="1">
    <source>
        <dbReference type="ARBA" id="ARBA00004286"/>
    </source>
</evidence>
<evidence type="ECO:0000313" key="11">
    <source>
        <dbReference type="Proteomes" id="UP000559027"/>
    </source>
</evidence>
<dbReference type="InterPro" id="IPR025977">
    <property type="entry name" value="Cnd3_C"/>
</dbReference>
<evidence type="ECO:0000256" key="7">
    <source>
        <dbReference type="ARBA" id="ARBA00023306"/>
    </source>
</evidence>